<dbReference type="Proteomes" id="UP000218505">
    <property type="component" value="Chromosome"/>
</dbReference>
<evidence type="ECO:0000313" key="2">
    <source>
        <dbReference type="EMBL" id="ATE58526.1"/>
    </source>
</evidence>
<organism evidence="2 3">
    <name type="scientific">Actinosynnema pretiosum</name>
    <dbReference type="NCBI Taxonomy" id="42197"/>
    <lineage>
        <taxon>Bacteria</taxon>
        <taxon>Bacillati</taxon>
        <taxon>Actinomycetota</taxon>
        <taxon>Actinomycetes</taxon>
        <taxon>Pseudonocardiales</taxon>
        <taxon>Pseudonocardiaceae</taxon>
        <taxon>Actinosynnema</taxon>
    </lineage>
</organism>
<dbReference type="SUPFAM" id="SSF53474">
    <property type="entry name" value="alpha/beta-Hydrolases"/>
    <property type="match status" value="1"/>
</dbReference>
<keyword evidence="2" id="KW-0378">Hydrolase</keyword>
<name>A0A290ZHP0_9PSEU</name>
<evidence type="ECO:0000313" key="3">
    <source>
        <dbReference type="Proteomes" id="UP000218505"/>
    </source>
</evidence>
<dbReference type="GO" id="GO:0016787">
    <property type="term" value="F:hydrolase activity"/>
    <property type="evidence" value="ECO:0007669"/>
    <property type="project" value="UniProtKB-KW"/>
</dbReference>
<dbReference type="InterPro" id="IPR000073">
    <property type="entry name" value="AB_hydrolase_1"/>
</dbReference>
<dbReference type="Gene3D" id="3.40.50.1820">
    <property type="entry name" value="alpha/beta hydrolase"/>
    <property type="match status" value="1"/>
</dbReference>
<dbReference type="InterPro" id="IPR029058">
    <property type="entry name" value="AB_hydrolase_fold"/>
</dbReference>
<sequence length="221" mass="23113">MTTHRVHGAGRPVTLVAHGLGATPGEARLPASGLPGARVLVTLPGHGDAPDAPPGYWTYPTIAADLRATARETGATRAVGVSLSSAALLSLLAAEPDAFERVVLLLPAVFDRPRGPLTREQAVTAVPGPADYLAQRRAAFDRLDGVLEALSGQVAVTDRETLSRVTAPVLVVGATEDPLHPSEVAAQVASAFPKGELELVPTWLSHRGDVRRRVVEFLARG</sequence>
<gene>
    <name evidence="2" type="ORF">CNX65_33380</name>
</gene>
<dbReference type="Pfam" id="PF12697">
    <property type="entry name" value="Abhydrolase_6"/>
    <property type="match status" value="1"/>
</dbReference>
<feature type="domain" description="AB hydrolase-1" evidence="1">
    <location>
        <begin position="15"/>
        <end position="199"/>
    </location>
</feature>
<evidence type="ECO:0000259" key="1">
    <source>
        <dbReference type="Pfam" id="PF12697"/>
    </source>
</evidence>
<protein>
    <submittedName>
        <fullName evidence="2">Alpha/beta hydrolase</fullName>
    </submittedName>
</protein>
<accession>A0A290ZHP0</accession>
<dbReference type="KEGG" id="apre:CNX65_33380"/>
<reference evidence="2" key="1">
    <citation type="submission" date="2017-09" db="EMBL/GenBank/DDBJ databases">
        <title>Complete Genome Sequence of ansamitocin-producing Bacterium Actinosynnema pretiosum X47.</title>
        <authorList>
            <person name="Cao G."/>
            <person name="Zong G."/>
            <person name="Zhong C."/>
            <person name="Fu J."/>
        </authorList>
    </citation>
    <scope>NUCLEOTIDE SEQUENCE [LARGE SCALE GENOMIC DNA]</scope>
    <source>
        <strain evidence="2">X47</strain>
    </source>
</reference>
<dbReference type="EMBL" id="CP023445">
    <property type="protein sequence ID" value="ATE58526.1"/>
    <property type="molecule type" value="Genomic_DNA"/>
</dbReference>
<dbReference type="AlphaFoldDB" id="A0A290ZHP0"/>
<proteinExistence type="predicted"/>
<keyword evidence="3" id="KW-1185">Reference proteome</keyword>